<evidence type="ECO:0000256" key="2">
    <source>
        <dbReference type="ARBA" id="ARBA00022801"/>
    </source>
</evidence>
<dbReference type="GO" id="GO:0046036">
    <property type="term" value="P:CTP metabolic process"/>
    <property type="evidence" value="ECO:0007669"/>
    <property type="project" value="TreeGrafter"/>
</dbReference>
<protein>
    <submittedName>
        <fullName evidence="4">Ectonucleoside triphosphate diphosphohydrolase 4</fullName>
    </submittedName>
</protein>
<feature type="transmembrane region" description="Helical" evidence="3">
    <location>
        <begin position="286"/>
        <end position="306"/>
    </location>
</feature>
<dbReference type="GO" id="GO:0005794">
    <property type="term" value="C:Golgi apparatus"/>
    <property type="evidence" value="ECO:0007669"/>
    <property type="project" value="TreeGrafter"/>
</dbReference>
<dbReference type="Gene3D" id="3.30.420.150">
    <property type="entry name" value="Exopolyphosphatase. Domain 2"/>
    <property type="match status" value="1"/>
</dbReference>
<dbReference type="GO" id="GO:0006256">
    <property type="term" value="P:UDP catabolic process"/>
    <property type="evidence" value="ECO:0007669"/>
    <property type="project" value="TreeGrafter"/>
</dbReference>
<dbReference type="InterPro" id="IPR000407">
    <property type="entry name" value="GDA1_CD39_NTPase"/>
</dbReference>
<sequence length="308" mass="34482">MDDPCLLYNQHELLLRQFDHETQTPIFTVIRITIGGVVVVENDVSEPANSTTVSLHGLSNWYLCRERLATILQVGRVVTSDNATETSGGVDTVLNPPPLQFFALSEYWYTTQNVLRISPHNFTAQALEQRSVVVCNSTTFRAHDEDLAQLRLLCFKTAWLDVLLFQHHQFSRTSNDTVLIPFNAYHAMEIQWTLGALLHRLTDNFHNHTDSFCSDSNAIHNLRRQSLLLVREGAGMRNTSLGTQLSYRIASRNPVQSIPRNLLLGPSCVLVQGHSLPRSVVRTSHGALLTVLCTLILACATVVVGFHD</sequence>
<keyword evidence="3" id="KW-0472">Membrane</keyword>
<dbReference type="AlphaFoldDB" id="A0A0A9VZG1"/>
<dbReference type="GO" id="GO:0045134">
    <property type="term" value="F:UDP phosphatase activity"/>
    <property type="evidence" value="ECO:0007669"/>
    <property type="project" value="TreeGrafter"/>
</dbReference>
<dbReference type="GO" id="GO:0016020">
    <property type="term" value="C:membrane"/>
    <property type="evidence" value="ECO:0007669"/>
    <property type="project" value="TreeGrafter"/>
</dbReference>
<dbReference type="PANTHER" id="PTHR11782">
    <property type="entry name" value="ADENOSINE/GUANOSINE DIPHOSPHATASE"/>
    <property type="match status" value="1"/>
</dbReference>
<keyword evidence="3" id="KW-0812">Transmembrane</keyword>
<gene>
    <name evidence="4" type="primary">ENTPD4</name>
    <name evidence="4" type="ORF">CM83_100420</name>
    <name evidence="5" type="ORF">g.6985</name>
</gene>
<evidence type="ECO:0000256" key="3">
    <source>
        <dbReference type="SAM" id="Phobius"/>
    </source>
</evidence>
<keyword evidence="2 4" id="KW-0378">Hydrolase</keyword>
<dbReference type="EMBL" id="GDHC01001859">
    <property type="protein sequence ID" value="JAQ16770.1"/>
    <property type="molecule type" value="Transcribed_RNA"/>
</dbReference>
<dbReference type="GO" id="GO:0017111">
    <property type="term" value="F:ribonucleoside triphosphate phosphatase activity"/>
    <property type="evidence" value="ECO:0007669"/>
    <property type="project" value="TreeGrafter"/>
</dbReference>
<dbReference type="EMBL" id="GBHO01044041">
    <property type="protein sequence ID" value="JAF99562.1"/>
    <property type="molecule type" value="Transcribed_RNA"/>
</dbReference>
<evidence type="ECO:0000256" key="1">
    <source>
        <dbReference type="ARBA" id="ARBA00009283"/>
    </source>
</evidence>
<name>A0A0A9VZG1_LYGHE</name>
<reference evidence="4" key="2">
    <citation type="submission" date="2014-07" db="EMBL/GenBank/DDBJ databases">
        <authorList>
            <person name="Hull J."/>
        </authorList>
    </citation>
    <scope>NUCLEOTIDE SEQUENCE</scope>
</reference>
<keyword evidence="3" id="KW-1133">Transmembrane helix</keyword>
<evidence type="ECO:0000313" key="4">
    <source>
        <dbReference type="EMBL" id="JAF99562.1"/>
    </source>
</evidence>
<dbReference type="Pfam" id="PF01150">
    <property type="entry name" value="GDA1_CD39"/>
    <property type="match status" value="1"/>
</dbReference>
<comment type="similarity">
    <text evidence="1">Belongs to the GDA1/CD39 NTPase family.</text>
</comment>
<reference evidence="4" key="1">
    <citation type="journal article" date="2014" name="PLoS ONE">
        <title>Transcriptome-Based Identification of ABC Transporters in the Western Tarnished Plant Bug Lygus hesperus.</title>
        <authorList>
            <person name="Hull J.J."/>
            <person name="Chaney K."/>
            <person name="Geib S.M."/>
            <person name="Fabrick J.A."/>
            <person name="Brent C.S."/>
            <person name="Walsh D."/>
            <person name="Lavine L.C."/>
        </authorList>
    </citation>
    <scope>NUCLEOTIDE SEQUENCE</scope>
</reference>
<organism evidence="4">
    <name type="scientific">Lygus hesperus</name>
    <name type="common">Western plant bug</name>
    <dbReference type="NCBI Taxonomy" id="30085"/>
    <lineage>
        <taxon>Eukaryota</taxon>
        <taxon>Metazoa</taxon>
        <taxon>Ecdysozoa</taxon>
        <taxon>Arthropoda</taxon>
        <taxon>Hexapoda</taxon>
        <taxon>Insecta</taxon>
        <taxon>Pterygota</taxon>
        <taxon>Neoptera</taxon>
        <taxon>Paraneoptera</taxon>
        <taxon>Hemiptera</taxon>
        <taxon>Heteroptera</taxon>
        <taxon>Panheteroptera</taxon>
        <taxon>Cimicomorpha</taxon>
        <taxon>Miridae</taxon>
        <taxon>Mirini</taxon>
        <taxon>Lygus</taxon>
    </lineage>
</organism>
<accession>A0A0A9VZG1</accession>
<dbReference type="GO" id="GO:0004382">
    <property type="term" value="F:GDP phosphatase activity"/>
    <property type="evidence" value="ECO:0007669"/>
    <property type="project" value="TreeGrafter"/>
</dbReference>
<dbReference type="PANTHER" id="PTHR11782:SF121">
    <property type="entry name" value="NUCLEOSIDE-DIPHOSPHATASE MIG-23"/>
    <property type="match status" value="1"/>
</dbReference>
<proteinExistence type="inferred from homology"/>
<reference evidence="5" key="3">
    <citation type="journal article" date="2016" name="Gigascience">
        <title>De novo construction of an expanded transcriptome assembly for the western tarnished plant bug, Lygus hesperus.</title>
        <authorList>
            <person name="Tassone E.E."/>
            <person name="Geib S.M."/>
            <person name="Hall B."/>
            <person name="Fabrick J.A."/>
            <person name="Brent C.S."/>
            <person name="Hull J.J."/>
        </authorList>
    </citation>
    <scope>NUCLEOTIDE SEQUENCE</scope>
</reference>
<evidence type="ECO:0000313" key="5">
    <source>
        <dbReference type="EMBL" id="JAQ16770.1"/>
    </source>
</evidence>